<name>A0ABR2KCM5_9EUKA</name>
<evidence type="ECO:0008006" key="3">
    <source>
        <dbReference type="Google" id="ProtNLM"/>
    </source>
</evidence>
<reference evidence="1 2" key="1">
    <citation type="submission" date="2024-04" db="EMBL/GenBank/DDBJ databases">
        <title>Tritrichomonas musculus Genome.</title>
        <authorList>
            <person name="Alves-Ferreira E."/>
            <person name="Grigg M."/>
            <person name="Lorenzi H."/>
            <person name="Galac M."/>
        </authorList>
    </citation>
    <scope>NUCLEOTIDE SEQUENCE [LARGE SCALE GENOMIC DNA]</scope>
    <source>
        <strain evidence="1 2">EAF2021</strain>
    </source>
</reference>
<dbReference type="SUPFAM" id="SSF48403">
    <property type="entry name" value="Ankyrin repeat"/>
    <property type="match status" value="1"/>
</dbReference>
<keyword evidence="2" id="KW-1185">Reference proteome</keyword>
<accession>A0ABR2KCM5</accession>
<dbReference type="InterPro" id="IPR036770">
    <property type="entry name" value="Ankyrin_rpt-contain_sf"/>
</dbReference>
<dbReference type="EMBL" id="JAPFFF010000006">
    <property type="protein sequence ID" value="KAK8887765.1"/>
    <property type="molecule type" value="Genomic_DNA"/>
</dbReference>
<proteinExistence type="predicted"/>
<evidence type="ECO:0000313" key="2">
    <source>
        <dbReference type="Proteomes" id="UP001470230"/>
    </source>
</evidence>
<sequence length="379" mass="45275">MNDIKTYVNQMIDIKKTILKFIEGKNEPEMDIKDITKFFNDHQIRENKYKILSVLNILVRISCDHHRFPSLFNKIGQIILDLQNDIKKNLQKEEIFDIFRKNKRILLLAIELKLIVVDKFFVEELKQKRKYISDKYDNYFSKEIQLFKHIKNVNDDNKFDEKRKIGENDNPLCEIIRKDSIKEFLIFVNSNDLQIRNFALSMVEPSIFETNRLLLRSSAKIIEYAAFFGSIKIFKCLAKYVKLKPSIWLYAIHSNSAEMIHLLEEQNVYPPCGNYEECYREAALCYHDEILYYFVNNYLMSSHFDSLFCSVAALKSYNFEFYNSKVIRSYTFSLLCKYNHYDIVKLILNSNIGFDGFFYEFDISILKKFIEKMLTEQKF</sequence>
<protein>
    <recommendedName>
        <fullName evidence="3">DUF3447 domain-containing protein</fullName>
    </recommendedName>
</protein>
<evidence type="ECO:0000313" key="1">
    <source>
        <dbReference type="EMBL" id="KAK8887765.1"/>
    </source>
</evidence>
<comment type="caution">
    <text evidence="1">The sequence shown here is derived from an EMBL/GenBank/DDBJ whole genome shotgun (WGS) entry which is preliminary data.</text>
</comment>
<gene>
    <name evidence="1" type="ORF">M9Y10_038821</name>
</gene>
<dbReference type="Proteomes" id="UP001470230">
    <property type="component" value="Unassembled WGS sequence"/>
</dbReference>
<organism evidence="1 2">
    <name type="scientific">Tritrichomonas musculus</name>
    <dbReference type="NCBI Taxonomy" id="1915356"/>
    <lineage>
        <taxon>Eukaryota</taxon>
        <taxon>Metamonada</taxon>
        <taxon>Parabasalia</taxon>
        <taxon>Tritrichomonadida</taxon>
        <taxon>Tritrichomonadidae</taxon>
        <taxon>Tritrichomonas</taxon>
    </lineage>
</organism>